<organism evidence="4 5">
    <name type="scientific">Hortaea werneckii</name>
    <name type="common">Black yeast</name>
    <name type="synonym">Cladosporium werneckii</name>
    <dbReference type="NCBI Taxonomy" id="91943"/>
    <lineage>
        <taxon>Eukaryota</taxon>
        <taxon>Fungi</taxon>
        <taxon>Dikarya</taxon>
        <taxon>Ascomycota</taxon>
        <taxon>Pezizomycotina</taxon>
        <taxon>Dothideomycetes</taxon>
        <taxon>Dothideomycetidae</taxon>
        <taxon>Mycosphaerellales</taxon>
        <taxon>Teratosphaeriaceae</taxon>
        <taxon>Hortaea</taxon>
    </lineage>
</organism>
<dbReference type="Proteomes" id="UP000281468">
    <property type="component" value="Unassembled WGS sequence"/>
</dbReference>
<sequence length="254" mass="28489">MSSTGNLFGKTADRQKRILKRYTAIEAGISFGDGSLVIADVVIGADGVRSKAREVVLGHEGKPKSSGYGVFRAWLPSTDMLAEPKTRRFCENGDTLNGWIGPDVHFLFSTLKNGTDCCWVLTHRDFHNIEELWSFPGKLEDVYQVFEGWDSLCKRIVSKTPEDELVGWKLVYRDPLPQLLWHKADWDKEAEDPESIAFPREDWIHGHDAEARAEEVVQTVLIQLANGKHADSQAPREVTEIPLGKATLEPVASF</sequence>
<protein>
    <recommendedName>
        <fullName evidence="6">FAD-binding domain-containing protein</fullName>
    </recommendedName>
</protein>
<evidence type="ECO:0000256" key="2">
    <source>
        <dbReference type="ARBA" id="ARBA00023002"/>
    </source>
</evidence>
<dbReference type="PANTHER" id="PTHR13789">
    <property type="entry name" value="MONOOXYGENASE"/>
    <property type="match status" value="1"/>
</dbReference>
<evidence type="ECO:0000256" key="3">
    <source>
        <dbReference type="ARBA" id="ARBA00023033"/>
    </source>
</evidence>
<evidence type="ECO:0008006" key="6">
    <source>
        <dbReference type="Google" id="ProtNLM"/>
    </source>
</evidence>
<keyword evidence="2" id="KW-0560">Oxidoreductase</keyword>
<evidence type="ECO:0000313" key="4">
    <source>
        <dbReference type="EMBL" id="RMZ08632.1"/>
    </source>
</evidence>
<reference evidence="4 5" key="1">
    <citation type="journal article" date="2018" name="BMC Genomics">
        <title>Genomic evidence for intraspecific hybridization in a clonal and extremely halotolerant yeast.</title>
        <authorList>
            <person name="Gostincar C."/>
            <person name="Stajich J.E."/>
            <person name="Zupancic J."/>
            <person name="Zalar P."/>
            <person name="Gunde-Cimerman N."/>
        </authorList>
    </citation>
    <scope>NUCLEOTIDE SEQUENCE [LARGE SCALE GENOMIC DNA]</scope>
    <source>
        <strain evidence="4 5">EXF-171</strain>
    </source>
</reference>
<accession>A0A3M7H6Y2</accession>
<dbReference type="AlphaFoldDB" id="A0A3M7H6Y2"/>
<evidence type="ECO:0000256" key="1">
    <source>
        <dbReference type="ARBA" id="ARBA00007992"/>
    </source>
</evidence>
<dbReference type="EMBL" id="QWIQ01000089">
    <property type="protein sequence ID" value="RMZ08632.1"/>
    <property type="molecule type" value="Genomic_DNA"/>
</dbReference>
<comment type="caution">
    <text evidence="4">The sequence shown here is derived from an EMBL/GenBank/DDBJ whole genome shotgun (WGS) entry which is preliminary data.</text>
</comment>
<evidence type="ECO:0000313" key="5">
    <source>
        <dbReference type="Proteomes" id="UP000281468"/>
    </source>
</evidence>
<dbReference type="SUPFAM" id="SSF54373">
    <property type="entry name" value="FAD-linked reductases, C-terminal domain"/>
    <property type="match status" value="1"/>
</dbReference>
<dbReference type="PANTHER" id="PTHR13789:SF187">
    <property type="entry name" value="MONOOXYGENASE"/>
    <property type="match status" value="1"/>
</dbReference>
<dbReference type="Gene3D" id="3.30.9.30">
    <property type="match status" value="1"/>
</dbReference>
<comment type="similarity">
    <text evidence="1">Belongs to the paxM FAD-dependent monooxygenase family.</text>
</comment>
<keyword evidence="3" id="KW-0503">Monooxygenase</keyword>
<dbReference type="SUPFAM" id="SSF51905">
    <property type="entry name" value="FAD/NAD(P)-binding domain"/>
    <property type="match status" value="1"/>
</dbReference>
<dbReference type="InterPro" id="IPR036188">
    <property type="entry name" value="FAD/NAD-bd_sf"/>
</dbReference>
<proteinExistence type="inferred from homology"/>
<gene>
    <name evidence="4" type="ORF">D0862_03901</name>
</gene>
<name>A0A3M7H6Y2_HORWE</name>
<dbReference type="GO" id="GO:0004497">
    <property type="term" value="F:monooxygenase activity"/>
    <property type="evidence" value="ECO:0007669"/>
    <property type="project" value="UniProtKB-KW"/>
</dbReference>
<dbReference type="InterPro" id="IPR050493">
    <property type="entry name" value="FAD-dep_Monooxygenase_BioMet"/>
</dbReference>